<dbReference type="RefSeq" id="WP_034640607.1">
    <property type="nucleotide sequence ID" value="NZ_CBCSJC010000014.1"/>
</dbReference>
<evidence type="ECO:0008006" key="3">
    <source>
        <dbReference type="Google" id="ProtNLM"/>
    </source>
</evidence>
<evidence type="ECO:0000313" key="2">
    <source>
        <dbReference type="Proteomes" id="UP000027822"/>
    </source>
</evidence>
<protein>
    <recommendedName>
        <fullName evidence="3">ParB/Sulfiredoxin domain-containing protein</fullName>
    </recommendedName>
</protein>
<dbReference type="Proteomes" id="UP000027822">
    <property type="component" value="Unassembled WGS sequence"/>
</dbReference>
<comment type="caution">
    <text evidence="1">The sequence shown here is derived from an EMBL/GenBank/DDBJ whole genome shotgun (WGS) entry which is preliminary data.</text>
</comment>
<sequence>MSILNNLEIVPMNLLRFHEEHDPCRLQRIVADIKESKHLNNPPMATICNDGTYLILDGLHRAKALGELEMNKLIIQRVDLNHPKLKILSWTHVIPDYIDIISDENFPKEVPMFTLYRSNQVKTYLGPKCLQQRLAIMHNISSAYLKEEEIERLPESPDFLDPGKQYITFQPFTLEEFNELKDHHYITPPGLTRLLIPDRLLNLKFPLSLFNQEDKSDFHQQISLYKNRLRKYTEEVYILE</sequence>
<evidence type="ECO:0000313" key="1">
    <source>
        <dbReference type="EMBL" id="KEK18561.1"/>
    </source>
</evidence>
<name>A0A073JWE0_9BACI</name>
<dbReference type="AlphaFoldDB" id="A0A073JWE0"/>
<dbReference type="CDD" id="cd16388">
    <property type="entry name" value="SbnI_like_N"/>
    <property type="match status" value="1"/>
</dbReference>
<accession>A0A073JWE0</accession>
<dbReference type="InterPro" id="IPR036086">
    <property type="entry name" value="ParB/Sulfiredoxin_sf"/>
</dbReference>
<dbReference type="STRING" id="574376.BAMA_04650"/>
<reference evidence="1 2" key="1">
    <citation type="submission" date="2014-06" db="EMBL/GenBank/DDBJ databases">
        <title>Draft genome sequence of Bacillus manliponensis JCM 15802 (MCCC 1A00708).</title>
        <authorList>
            <person name="Lai Q."/>
            <person name="Liu Y."/>
            <person name="Shao Z."/>
        </authorList>
    </citation>
    <scope>NUCLEOTIDE SEQUENCE [LARGE SCALE GENOMIC DNA]</scope>
    <source>
        <strain evidence="1 2">JCM 15802</strain>
    </source>
</reference>
<dbReference type="OrthoDB" id="2380647at2"/>
<dbReference type="InterPro" id="IPR037953">
    <property type="entry name" value="SbnI-like_N"/>
</dbReference>
<keyword evidence="2" id="KW-1185">Reference proteome</keyword>
<dbReference type="Gene3D" id="3.90.1530.10">
    <property type="entry name" value="Conserved hypothetical protein from pyrococcus furiosus pfu- 392566-001, ParB domain"/>
    <property type="match status" value="1"/>
</dbReference>
<gene>
    <name evidence="1" type="ORF">BAMA_04650</name>
</gene>
<dbReference type="EMBL" id="JOTN01000013">
    <property type="protein sequence ID" value="KEK18561.1"/>
    <property type="molecule type" value="Genomic_DNA"/>
</dbReference>
<dbReference type="SUPFAM" id="SSF110849">
    <property type="entry name" value="ParB/Sulfiredoxin"/>
    <property type="match status" value="1"/>
</dbReference>
<proteinExistence type="predicted"/>
<organism evidence="1 2">
    <name type="scientific">Bacillus manliponensis</name>
    <dbReference type="NCBI Taxonomy" id="574376"/>
    <lineage>
        <taxon>Bacteria</taxon>
        <taxon>Bacillati</taxon>
        <taxon>Bacillota</taxon>
        <taxon>Bacilli</taxon>
        <taxon>Bacillales</taxon>
        <taxon>Bacillaceae</taxon>
        <taxon>Bacillus</taxon>
        <taxon>Bacillus cereus group</taxon>
    </lineage>
</organism>
<dbReference type="eggNOG" id="COG1475">
    <property type="taxonomic scope" value="Bacteria"/>
</dbReference>